<organism evidence="2 3">
    <name type="scientific">Candidatus Hodgkinia cicadicola</name>
    <dbReference type="NCBI Taxonomy" id="573658"/>
    <lineage>
        <taxon>Bacteria</taxon>
        <taxon>Pseudomonadati</taxon>
        <taxon>Pseudomonadota</taxon>
        <taxon>Alphaproteobacteria</taxon>
        <taxon>Hyphomicrobiales</taxon>
        <taxon>Candidatus Hodgkinia</taxon>
    </lineage>
</organism>
<sequence length="426" mass="48821">MGIDIIEANLIKLSKIIGFIRIYPPLIVNNKIRSDLTSTLTTFHPQQIPMLNYKFGQVFRLERHTDLGRTNQFEQFDFDIINLHVISSEMILHLVLSSLLNYINLDLCNLTFGNINILNGICDLLGLNCYPTKKLTFISILDKAIDLNFENFKQILITGKYDVSGDYIYGIGLTSKVINNTLYKFWICSYRSNSDINAIYTNIRHSFIGSFGTHELFTTILMLTMTGMKVPSQVINPLLARGLSYYTSNIFELQPICPCCNSSNVFVRIGSLLAGGRYDNFIYNLQNPIPSVGYSIGISRILEYYSNINQCFGSSLLNTISICWPQSECFNPSLLINITKLRQLGFKINLLGSINLQEVIKLTTNNDIILYRWQKGWLVKNKSIYQSLSNRIISFKLWKHALSDQFWTKELYIDFNSIKNTTTKQI</sequence>
<evidence type="ECO:0000313" key="2">
    <source>
        <dbReference type="EMBL" id="PIM95952.1"/>
    </source>
</evidence>
<name>A0ABX4MHP9_9HYPH</name>
<dbReference type="EMBL" id="NXGP01000062">
    <property type="protein sequence ID" value="PIM95704.1"/>
    <property type="molecule type" value="Genomic_DNA"/>
</dbReference>
<proteinExistence type="predicted"/>
<evidence type="ECO:0000313" key="1">
    <source>
        <dbReference type="EMBL" id="PIM95704.1"/>
    </source>
</evidence>
<comment type="caution">
    <text evidence="2">The sequence shown here is derived from an EMBL/GenBank/DDBJ whole genome shotgun (WGS) entry which is preliminary data.</text>
</comment>
<dbReference type="PANTHER" id="PTHR11476:SF7">
    <property type="entry name" value="HISTIDINE--TRNA LIGASE"/>
    <property type="match status" value="1"/>
</dbReference>
<keyword evidence="3" id="KW-1185">Reference proteome</keyword>
<dbReference type="GO" id="GO:0016874">
    <property type="term" value="F:ligase activity"/>
    <property type="evidence" value="ECO:0007669"/>
    <property type="project" value="UniProtKB-KW"/>
</dbReference>
<gene>
    <name evidence="2" type="primary">hisS</name>
    <name evidence="1" type="ORF">trycra_121</name>
    <name evidence="2" type="ORF">trycra_26</name>
</gene>
<dbReference type="SUPFAM" id="SSF55681">
    <property type="entry name" value="Class II aaRS and biotin synthetases"/>
    <property type="match status" value="1"/>
</dbReference>
<dbReference type="Proteomes" id="UP000228979">
    <property type="component" value="Unassembled WGS sequence"/>
</dbReference>
<accession>A0ABX4MHP9</accession>
<protein>
    <submittedName>
        <fullName evidence="2">Histidine--tRNA ligase</fullName>
    </submittedName>
</protein>
<dbReference type="EMBL" id="NXGP01000009">
    <property type="protein sequence ID" value="PIM95952.1"/>
    <property type="molecule type" value="Genomic_DNA"/>
</dbReference>
<keyword evidence="2" id="KW-0436">Ligase</keyword>
<reference evidence="2 3" key="1">
    <citation type="submission" date="2017-09" db="EMBL/GenBank/DDBJ databases">
        <authorList>
            <person name="Campbell M.A."/>
            <person name="Lukasik P."/>
            <person name="Simon C."/>
            <person name="McCutcheon J.P."/>
        </authorList>
    </citation>
    <scope>NUCLEOTIDE SEQUENCE [LARGE SCALE GENOMIC DNA]</scope>
    <source>
        <strain evidence="2 3">TRYCRA</strain>
    </source>
</reference>
<dbReference type="InterPro" id="IPR045864">
    <property type="entry name" value="aa-tRNA-synth_II/BPL/LPL"/>
</dbReference>
<dbReference type="PANTHER" id="PTHR11476">
    <property type="entry name" value="HISTIDYL-TRNA SYNTHETASE"/>
    <property type="match status" value="1"/>
</dbReference>
<dbReference type="Gene3D" id="3.30.930.10">
    <property type="entry name" value="Bira Bifunctional Protein, Domain 2"/>
    <property type="match status" value="1"/>
</dbReference>
<evidence type="ECO:0000313" key="3">
    <source>
        <dbReference type="Proteomes" id="UP000228979"/>
    </source>
</evidence>